<sequence length="62" mass="6763">MADVETGKGNLWEWTSTSFKGFPGFEPDPMYPGYSADFVHGAHAVVAGASWATHRWATESSE</sequence>
<evidence type="ECO:0000313" key="3">
    <source>
        <dbReference type="Proteomes" id="UP000054350"/>
    </source>
</evidence>
<dbReference type="STRING" id="578462.A0A0L0SE09"/>
<dbReference type="Pfam" id="PF03781">
    <property type="entry name" value="FGE-sulfatase"/>
    <property type="match status" value="1"/>
</dbReference>
<accession>A0A0L0SE09</accession>
<dbReference type="SUPFAM" id="SSF56436">
    <property type="entry name" value="C-type lectin-like"/>
    <property type="match status" value="1"/>
</dbReference>
<evidence type="ECO:0000259" key="1">
    <source>
        <dbReference type="Pfam" id="PF03781"/>
    </source>
</evidence>
<dbReference type="PANTHER" id="PTHR43397">
    <property type="entry name" value="ERGOTHIONEINE BIOSYNTHESIS PROTEIN 1"/>
    <property type="match status" value="1"/>
</dbReference>
<name>A0A0L0SE09_ALLM3</name>
<evidence type="ECO:0000313" key="2">
    <source>
        <dbReference type="EMBL" id="KNE60625.1"/>
    </source>
</evidence>
<dbReference type="AlphaFoldDB" id="A0A0L0SE09"/>
<gene>
    <name evidence="2" type="ORF">AMAG_18571</name>
</gene>
<dbReference type="InterPro" id="IPR016187">
    <property type="entry name" value="CTDL_fold"/>
</dbReference>
<protein>
    <recommendedName>
        <fullName evidence="1">Sulfatase-modifying factor enzyme-like domain-containing protein</fullName>
    </recommendedName>
</protein>
<feature type="domain" description="Sulfatase-modifying factor enzyme-like" evidence="1">
    <location>
        <begin position="9"/>
        <end position="56"/>
    </location>
</feature>
<dbReference type="PANTHER" id="PTHR43397:SF1">
    <property type="entry name" value="ERGOTHIONEINE BIOSYNTHESIS PROTEIN 1"/>
    <property type="match status" value="1"/>
</dbReference>
<reference evidence="3" key="2">
    <citation type="submission" date="2009-11" db="EMBL/GenBank/DDBJ databases">
        <title>The Genome Sequence of Allomyces macrogynus strain ATCC 38327.</title>
        <authorList>
            <consortium name="The Broad Institute Genome Sequencing Platform"/>
            <person name="Russ C."/>
            <person name="Cuomo C."/>
            <person name="Shea T."/>
            <person name="Young S.K."/>
            <person name="Zeng Q."/>
            <person name="Koehrsen M."/>
            <person name="Haas B."/>
            <person name="Borodovsky M."/>
            <person name="Guigo R."/>
            <person name="Alvarado L."/>
            <person name="Berlin A."/>
            <person name="Borenstein D."/>
            <person name="Chen Z."/>
            <person name="Engels R."/>
            <person name="Freedman E."/>
            <person name="Gellesch M."/>
            <person name="Goldberg J."/>
            <person name="Griggs A."/>
            <person name="Gujja S."/>
            <person name="Heiman D."/>
            <person name="Hepburn T."/>
            <person name="Howarth C."/>
            <person name="Jen D."/>
            <person name="Larson L."/>
            <person name="Lewis B."/>
            <person name="Mehta T."/>
            <person name="Park D."/>
            <person name="Pearson M."/>
            <person name="Roberts A."/>
            <person name="Saif S."/>
            <person name="Shenoy N."/>
            <person name="Sisk P."/>
            <person name="Stolte C."/>
            <person name="Sykes S."/>
            <person name="Walk T."/>
            <person name="White J."/>
            <person name="Yandava C."/>
            <person name="Burger G."/>
            <person name="Gray M.W."/>
            <person name="Holland P.W.H."/>
            <person name="King N."/>
            <person name="Lang F.B.F."/>
            <person name="Roger A.J."/>
            <person name="Ruiz-Trillo I."/>
            <person name="Lander E."/>
            <person name="Nusbaum C."/>
        </authorList>
    </citation>
    <scope>NUCLEOTIDE SEQUENCE [LARGE SCALE GENOMIC DNA]</scope>
    <source>
        <strain evidence="3">ATCC 38327</strain>
    </source>
</reference>
<dbReference type="InterPro" id="IPR051128">
    <property type="entry name" value="EgtD_Methyltrsf_superfamily"/>
</dbReference>
<dbReference type="Proteomes" id="UP000054350">
    <property type="component" value="Unassembled WGS sequence"/>
</dbReference>
<reference evidence="2 3" key="1">
    <citation type="submission" date="2009-11" db="EMBL/GenBank/DDBJ databases">
        <title>Annotation of Allomyces macrogynus ATCC 38327.</title>
        <authorList>
            <consortium name="The Broad Institute Genome Sequencing Platform"/>
            <person name="Russ C."/>
            <person name="Cuomo C."/>
            <person name="Burger G."/>
            <person name="Gray M.W."/>
            <person name="Holland P.W.H."/>
            <person name="King N."/>
            <person name="Lang F.B.F."/>
            <person name="Roger A.J."/>
            <person name="Ruiz-Trillo I."/>
            <person name="Young S.K."/>
            <person name="Zeng Q."/>
            <person name="Gargeya S."/>
            <person name="Fitzgerald M."/>
            <person name="Haas B."/>
            <person name="Abouelleil A."/>
            <person name="Alvarado L."/>
            <person name="Arachchi H.M."/>
            <person name="Berlin A."/>
            <person name="Chapman S.B."/>
            <person name="Gearin G."/>
            <person name="Goldberg J."/>
            <person name="Griggs A."/>
            <person name="Gujja S."/>
            <person name="Hansen M."/>
            <person name="Heiman D."/>
            <person name="Howarth C."/>
            <person name="Larimer J."/>
            <person name="Lui A."/>
            <person name="MacDonald P.J.P."/>
            <person name="McCowen C."/>
            <person name="Montmayeur A."/>
            <person name="Murphy C."/>
            <person name="Neiman D."/>
            <person name="Pearson M."/>
            <person name="Priest M."/>
            <person name="Roberts A."/>
            <person name="Saif S."/>
            <person name="Shea T."/>
            <person name="Sisk P."/>
            <person name="Stolte C."/>
            <person name="Sykes S."/>
            <person name="Wortman J."/>
            <person name="Nusbaum C."/>
            <person name="Birren B."/>
        </authorList>
    </citation>
    <scope>NUCLEOTIDE SEQUENCE [LARGE SCALE GENOMIC DNA]</scope>
    <source>
        <strain evidence="2 3">ATCC 38327</strain>
    </source>
</reference>
<organism evidence="2 3">
    <name type="scientific">Allomyces macrogynus (strain ATCC 38327)</name>
    <name type="common">Allomyces javanicus var. macrogynus</name>
    <dbReference type="NCBI Taxonomy" id="578462"/>
    <lineage>
        <taxon>Eukaryota</taxon>
        <taxon>Fungi</taxon>
        <taxon>Fungi incertae sedis</taxon>
        <taxon>Blastocladiomycota</taxon>
        <taxon>Blastocladiomycetes</taxon>
        <taxon>Blastocladiales</taxon>
        <taxon>Blastocladiaceae</taxon>
        <taxon>Allomyces</taxon>
    </lineage>
</organism>
<dbReference type="InterPro" id="IPR005532">
    <property type="entry name" value="SUMF_dom"/>
</dbReference>
<proteinExistence type="predicted"/>
<keyword evidence="3" id="KW-1185">Reference proteome</keyword>
<dbReference type="EMBL" id="GG745336">
    <property type="protein sequence ID" value="KNE60625.1"/>
    <property type="molecule type" value="Genomic_DNA"/>
</dbReference>
<dbReference type="OrthoDB" id="659at2759"/>
<dbReference type="VEuPathDB" id="FungiDB:AMAG_18571"/>